<feature type="region of interest" description="Disordered" evidence="2">
    <location>
        <begin position="159"/>
        <end position="184"/>
    </location>
</feature>
<evidence type="ECO:0000256" key="2">
    <source>
        <dbReference type="SAM" id="MobiDB-lite"/>
    </source>
</evidence>
<dbReference type="EMBL" id="MN740505">
    <property type="protein sequence ID" value="QHU30302.1"/>
    <property type="molecule type" value="Genomic_DNA"/>
</dbReference>
<proteinExistence type="predicted"/>
<keyword evidence="1" id="KW-0175">Coiled coil</keyword>
<sequence>MEKTLDDVIETYLPDNNSISEFHSLSIENKLSVIRLGLFVYKEGATKLQGWDNEEWQKKIDALKSSHSNEIEESNKQYECLQDSFEKYKLYASQQQSSCIEGAVMGERTKYDMQIKSLTETNSDLLSKLNSLQTEVESRYAVRIESLVTNHQHLLMQERDKRDSMRQEYESKLQRQQNSSLKGKDGEGIVYSKLNMMFPTADVEDTHTIPHRGDFILREDGMTVMIETKNYSRNVQKAEIDKFYSDIDNPANSDVEAALFVSLHTGICNRDDFQFEVRNGTPLIFIHNLVNNFDSIKIALSFFKMISDQGKIDFSHKETIDAFKNLASGIKRNFQKQKTILDRYYSGQMELITLQQTNISDLYGVVKQKF</sequence>
<feature type="coiled-coil region" evidence="1">
    <location>
        <begin position="53"/>
        <end position="84"/>
    </location>
</feature>
<evidence type="ECO:0000313" key="3">
    <source>
        <dbReference type="EMBL" id="QHU30302.1"/>
    </source>
</evidence>
<reference evidence="3" key="1">
    <citation type="journal article" date="2020" name="Nature">
        <title>Giant virus diversity and host interactions through global metagenomics.</title>
        <authorList>
            <person name="Schulz F."/>
            <person name="Roux S."/>
            <person name="Paez-Espino D."/>
            <person name="Jungbluth S."/>
            <person name="Walsh D.A."/>
            <person name="Denef V.J."/>
            <person name="McMahon K.D."/>
            <person name="Konstantinidis K.T."/>
            <person name="Eloe-Fadrosh E.A."/>
            <person name="Kyrpides N.C."/>
            <person name="Woyke T."/>
        </authorList>
    </citation>
    <scope>NUCLEOTIDE SEQUENCE</scope>
    <source>
        <strain evidence="3">GVMAG-M-3300027833-11</strain>
    </source>
</reference>
<name>A0A6C0LM47_9ZZZZ</name>
<protein>
    <submittedName>
        <fullName evidence="3">Uncharacterized protein</fullName>
    </submittedName>
</protein>
<organism evidence="3">
    <name type="scientific">viral metagenome</name>
    <dbReference type="NCBI Taxonomy" id="1070528"/>
    <lineage>
        <taxon>unclassified sequences</taxon>
        <taxon>metagenomes</taxon>
        <taxon>organismal metagenomes</taxon>
    </lineage>
</organism>
<evidence type="ECO:0000256" key="1">
    <source>
        <dbReference type="SAM" id="Coils"/>
    </source>
</evidence>
<feature type="compositionally biased region" description="Basic and acidic residues" evidence="2">
    <location>
        <begin position="159"/>
        <end position="173"/>
    </location>
</feature>
<accession>A0A6C0LM47</accession>
<dbReference type="AlphaFoldDB" id="A0A6C0LM47"/>